<gene>
    <name evidence="5" type="ORF">GGQ63_000735</name>
</gene>
<organism evidence="5 6">
    <name type="scientific">Prosthecomicrobium pneumaticum</name>
    <dbReference type="NCBI Taxonomy" id="81895"/>
    <lineage>
        <taxon>Bacteria</taxon>
        <taxon>Pseudomonadati</taxon>
        <taxon>Pseudomonadota</taxon>
        <taxon>Alphaproteobacteria</taxon>
        <taxon>Hyphomicrobiales</taxon>
        <taxon>Kaistiaceae</taxon>
        <taxon>Prosthecomicrobium</taxon>
    </lineage>
</organism>
<reference evidence="5 6" key="1">
    <citation type="submission" date="2020-08" db="EMBL/GenBank/DDBJ databases">
        <title>Genomic Encyclopedia of Type Strains, Phase IV (KMG-IV): sequencing the most valuable type-strain genomes for metagenomic binning, comparative biology and taxonomic classification.</title>
        <authorList>
            <person name="Goeker M."/>
        </authorList>
    </citation>
    <scope>NUCLEOTIDE SEQUENCE [LARGE SCALE GENOMIC DNA]</scope>
    <source>
        <strain evidence="5 6">DSM 16268</strain>
    </source>
</reference>
<sequence>MDKGSALAAGERKDARADLSAIDVEGTFSGYATLFGRRDLSGDVVMPGAFRAALAAKGAGGIRMLFQHDPALPIGTWLDIHEDARGLFVKGRLAAEVAKAREVRALMRAGALDGLSIGFRTVKAERDRGTGTRRLVTIDLWEISVVTFPMLPEARVAAVKADAGLAADLRRAARRLAPRTA</sequence>
<dbReference type="AlphaFoldDB" id="A0A7W9CUA3"/>
<proteinExistence type="predicted"/>
<evidence type="ECO:0000256" key="1">
    <source>
        <dbReference type="ARBA" id="ARBA00022612"/>
    </source>
</evidence>
<evidence type="ECO:0000256" key="2">
    <source>
        <dbReference type="ARBA" id="ARBA00022670"/>
    </source>
</evidence>
<dbReference type="RefSeq" id="WP_183852670.1">
    <property type="nucleotide sequence ID" value="NZ_JACHOO010000002.1"/>
</dbReference>
<evidence type="ECO:0000259" key="4">
    <source>
        <dbReference type="Pfam" id="PF04586"/>
    </source>
</evidence>
<evidence type="ECO:0000313" key="6">
    <source>
        <dbReference type="Proteomes" id="UP000523821"/>
    </source>
</evidence>
<keyword evidence="3" id="KW-0378">Hydrolase</keyword>
<evidence type="ECO:0000313" key="5">
    <source>
        <dbReference type="EMBL" id="MBB5751683.1"/>
    </source>
</evidence>
<dbReference type="SUPFAM" id="SSF50789">
    <property type="entry name" value="Herpes virus serine proteinase, assemblin"/>
    <property type="match status" value="1"/>
</dbReference>
<dbReference type="InterPro" id="IPR054613">
    <property type="entry name" value="Peptidase_S78_dom"/>
</dbReference>
<name>A0A7W9CUA3_9HYPH</name>
<evidence type="ECO:0000256" key="3">
    <source>
        <dbReference type="ARBA" id="ARBA00022801"/>
    </source>
</evidence>
<dbReference type="Pfam" id="PF04586">
    <property type="entry name" value="Peptidase_S78"/>
    <property type="match status" value="1"/>
</dbReference>
<comment type="caution">
    <text evidence="5">The sequence shown here is derived from an EMBL/GenBank/DDBJ whole genome shotgun (WGS) entry which is preliminary data.</text>
</comment>
<protein>
    <recommendedName>
        <fullName evidence="4">Prohead serine protease domain-containing protein</fullName>
    </recommendedName>
</protein>
<dbReference type="EMBL" id="JACHOO010000002">
    <property type="protein sequence ID" value="MBB5751683.1"/>
    <property type="molecule type" value="Genomic_DNA"/>
</dbReference>
<keyword evidence="2" id="KW-0645">Protease</keyword>
<accession>A0A7W9CUA3</accession>
<keyword evidence="6" id="KW-1185">Reference proteome</keyword>
<dbReference type="GO" id="GO:0008233">
    <property type="term" value="F:peptidase activity"/>
    <property type="evidence" value="ECO:0007669"/>
    <property type="project" value="UniProtKB-KW"/>
</dbReference>
<dbReference type="GO" id="GO:0006508">
    <property type="term" value="P:proteolysis"/>
    <property type="evidence" value="ECO:0007669"/>
    <property type="project" value="UniProtKB-KW"/>
</dbReference>
<dbReference type="InterPro" id="IPR006433">
    <property type="entry name" value="Prohead_protease"/>
</dbReference>
<feature type="domain" description="Prohead serine protease" evidence="4">
    <location>
        <begin position="23"/>
        <end position="161"/>
    </location>
</feature>
<dbReference type="NCBIfam" id="TIGR01543">
    <property type="entry name" value="proheadase_HK97"/>
    <property type="match status" value="1"/>
</dbReference>
<dbReference type="Proteomes" id="UP000523821">
    <property type="component" value="Unassembled WGS sequence"/>
</dbReference>
<keyword evidence="1" id="KW-1188">Viral release from host cell</keyword>